<comment type="caution">
    <text evidence="1">The sequence shown here is derived from an EMBL/GenBank/DDBJ whole genome shotgun (WGS) entry which is preliminary data.</text>
</comment>
<keyword evidence="2" id="KW-1185">Reference proteome</keyword>
<sequence>MDRTPGGITTRCGLTRAMESSGTLAVSQTLVTAWVVACDPPQRLRLLKTNSRQEVPNLRGWDFILVQEKMLLPVCSPGGTRPIPTLVHPLSQPSSSPPPKSGRALWISSSPAAPFLTRLLTTFVLLCGSTSPLC</sequence>
<protein>
    <submittedName>
        <fullName evidence="1">Metalloreductase STEAP2</fullName>
    </submittedName>
</protein>
<dbReference type="AlphaFoldDB" id="A0A4D9EC55"/>
<reference evidence="1 2" key="1">
    <citation type="submission" date="2019-04" db="EMBL/GenBank/DDBJ databases">
        <title>Draft genome of the big-headed turtle Platysternon megacephalum.</title>
        <authorList>
            <person name="Gong S."/>
        </authorList>
    </citation>
    <scope>NUCLEOTIDE SEQUENCE [LARGE SCALE GENOMIC DNA]</scope>
    <source>
        <strain evidence="1">DO16091913</strain>
        <tissue evidence="1">Muscle</tissue>
    </source>
</reference>
<reference evidence="1 2" key="2">
    <citation type="submission" date="2019-04" db="EMBL/GenBank/DDBJ databases">
        <title>The genome sequence of big-headed turtle.</title>
        <authorList>
            <person name="Gong S."/>
        </authorList>
    </citation>
    <scope>NUCLEOTIDE SEQUENCE [LARGE SCALE GENOMIC DNA]</scope>
    <source>
        <strain evidence="1">DO16091913</strain>
        <tissue evidence="1">Muscle</tissue>
    </source>
</reference>
<dbReference type="Proteomes" id="UP000297703">
    <property type="component" value="Unassembled WGS sequence"/>
</dbReference>
<evidence type="ECO:0000313" key="2">
    <source>
        <dbReference type="Proteomes" id="UP000297703"/>
    </source>
</evidence>
<organism evidence="1 2">
    <name type="scientific">Platysternon megacephalum</name>
    <name type="common">big-headed turtle</name>
    <dbReference type="NCBI Taxonomy" id="55544"/>
    <lineage>
        <taxon>Eukaryota</taxon>
        <taxon>Metazoa</taxon>
        <taxon>Chordata</taxon>
        <taxon>Craniata</taxon>
        <taxon>Vertebrata</taxon>
        <taxon>Euteleostomi</taxon>
        <taxon>Archelosauria</taxon>
        <taxon>Testudinata</taxon>
        <taxon>Testudines</taxon>
        <taxon>Cryptodira</taxon>
        <taxon>Durocryptodira</taxon>
        <taxon>Testudinoidea</taxon>
        <taxon>Platysternidae</taxon>
        <taxon>Platysternon</taxon>
    </lineage>
</organism>
<gene>
    <name evidence="1" type="ORF">DR999_PMT08711</name>
</gene>
<dbReference type="EMBL" id="QXTE01000070">
    <property type="protein sequence ID" value="TFK08299.1"/>
    <property type="molecule type" value="Genomic_DNA"/>
</dbReference>
<evidence type="ECO:0000313" key="1">
    <source>
        <dbReference type="EMBL" id="TFK08299.1"/>
    </source>
</evidence>
<name>A0A4D9EC55_9SAUR</name>
<accession>A0A4D9EC55</accession>
<proteinExistence type="predicted"/>